<feature type="repeat" description="PPR" evidence="3">
    <location>
        <begin position="264"/>
        <end position="298"/>
    </location>
</feature>
<dbReference type="Gene3D" id="1.25.40.10">
    <property type="entry name" value="Tetratricopeptide repeat domain"/>
    <property type="match status" value="3"/>
</dbReference>
<dbReference type="Pfam" id="PF13041">
    <property type="entry name" value="PPR_2"/>
    <property type="match status" value="1"/>
</dbReference>
<feature type="repeat" description="PPR" evidence="3">
    <location>
        <begin position="442"/>
        <end position="476"/>
    </location>
</feature>
<feature type="repeat" description="PPR" evidence="3">
    <location>
        <begin position="407"/>
        <end position="441"/>
    </location>
</feature>
<dbReference type="InterPro" id="IPR002885">
    <property type="entry name" value="PPR_rpt"/>
</dbReference>
<name>A0AAV0C3N1_9ASTE</name>
<feature type="repeat" description="PPR" evidence="3">
    <location>
        <begin position="477"/>
        <end position="511"/>
    </location>
</feature>
<dbReference type="AlphaFoldDB" id="A0AAV0C3N1"/>
<comment type="similarity">
    <text evidence="1">Belongs to the PPR family. P subfamily.</text>
</comment>
<reference evidence="4" key="1">
    <citation type="submission" date="2022-07" db="EMBL/GenBank/DDBJ databases">
        <authorList>
            <person name="Macas J."/>
            <person name="Novak P."/>
            <person name="Neumann P."/>
        </authorList>
    </citation>
    <scope>NUCLEOTIDE SEQUENCE</scope>
</reference>
<dbReference type="Pfam" id="PF13812">
    <property type="entry name" value="PPR_3"/>
    <property type="match status" value="1"/>
</dbReference>
<dbReference type="Pfam" id="PF01535">
    <property type="entry name" value="PPR"/>
    <property type="match status" value="5"/>
</dbReference>
<evidence type="ECO:0000256" key="2">
    <source>
        <dbReference type="ARBA" id="ARBA00022737"/>
    </source>
</evidence>
<evidence type="ECO:0000313" key="4">
    <source>
        <dbReference type="EMBL" id="CAH9060428.1"/>
    </source>
</evidence>
<dbReference type="InterPro" id="IPR011990">
    <property type="entry name" value="TPR-like_helical_dom_sf"/>
</dbReference>
<dbReference type="PROSITE" id="PS51375">
    <property type="entry name" value="PPR"/>
    <property type="match status" value="5"/>
</dbReference>
<evidence type="ECO:0000256" key="3">
    <source>
        <dbReference type="PROSITE-ProRule" id="PRU00708"/>
    </source>
</evidence>
<dbReference type="NCBIfam" id="TIGR00756">
    <property type="entry name" value="PPR"/>
    <property type="match status" value="2"/>
</dbReference>
<evidence type="ECO:0000313" key="5">
    <source>
        <dbReference type="Proteomes" id="UP001152523"/>
    </source>
</evidence>
<evidence type="ECO:0008006" key="6">
    <source>
        <dbReference type="Google" id="ProtNLM"/>
    </source>
</evidence>
<dbReference type="PANTHER" id="PTHR47447">
    <property type="entry name" value="OS03G0856100 PROTEIN"/>
    <property type="match status" value="1"/>
</dbReference>
<accession>A0AAV0C3N1</accession>
<organism evidence="4 5">
    <name type="scientific">Cuscuta epithymum</name>
    <dbReference type="NCBI Taxonomy" id="186058"/>
    <lineage>
        <taxon>Eukaryota</taxon>
        <taxon>Viridiplantae</taxon>
        <taxon>Streptophyta</taxon>
        <taxon>Embryophyta</taxon>
        <taxon>Tracheophyta</taxon>
        <taxon>Spermatophyta</taxon>
        <taxon>Magnoliopsida</taxon>
        <taxon>eudicotyledons</taxon>
        <taxon>Gunneridae</taxon>
        <taxon>Pentapetalae</taxon>
        <taxon>asterids</taxon>
        <taxon>lamiids</taxon>
        <taxon>Solanales</taxon>
        <taxon>Convolvulaceae</taxon>
        <taxon>Cuscuteae</taxon>
        <taxon>Cuscuta</taxon>
        <taxon>Cuscuta subgen. Cuscuta</taxon>
    </lineage>
</organism>
<feature type="repeat" description="PPR" evidence="3">
    <location>
        <begin position="299"/>
        <end position="333"/>
    </location>
</feature>
<evidence type="ECO:0000256" key="1">
    <source>
        <dbReference type="ARBA" id="ARBA00007626"/>
    </source>
</evidence>
<keyword evidence="5" id="KW-1185">Reference proteome</keyword>
<dbReference type="EMBL" id="CAMAPF010000008">
    <property type="protein sequence ID" value="CAH9060428.1"/>
    <property type="molecule type" value="Genomic_DNA"/>
</dbReference>
<keyword evidence="2" id="KW-0677">Repeat</keyword>
<proteinExistence type="inferred from homology"/>
<dbReference type="PANTHER" id="PTHR47447:SF21">
    <property type="entry name" value="PENTACOTRIPEPTIDE-REPEAT REGION OF PRORP DOMAIN-CONTAINING PROTEIN"/>
    <property type="match status" value="1"/>
</dbReference>
<dbReference type="Proteomes" id="UP001152523">
    <property type="component" value="Unassembled WGS sequence"/>
</dbReference>
<protein>
    <recommendedName>
        <fullName evidence="6">Pentatricopeptide repeat-containing protein</fullName>
    </recommendedName>
</protein>
<gene>
    <name evidence="4" type="ORF">CEPIT_LOCUS1553</name>
</gene>
<sequence length="615" mass="70377">MALSSSPDWWSVASLAWIPCNSSKEISTSRRTPLCSLPRFNSRDLNLIAARSSTCPSPLFEDNNALSSASKSQPTIMDLTLSEYQPEDLNNIIFRLIKNPQTAESGSDFYAKAKGNPGFIPEKSTLTLLTRYFMRLRKWSSIFSLAQDFRAFNVIPDSGTFCRLISSCARARKFKIVNTLLESAFFLQETPLAFEHAMRGYNKLHMYSTTILLYQRMKSSGLVLEPGCYCTTMEAYHNMGQYEEVVSLFQEFKHGRRLESTQYNSKIYLCLCNSLGKMGRTSESLDHFREMTSKGVPEDHKFYSSLISAFATSREVEMAEELLEEAVRKKMLSSDPSLFMKLVLMYIDKEGMLEKALSVISLMKRLNVRVSDCISCAIVNAFSRKLGPEEAVRVFEEELQFEGCEPGQVTYALILNIYCRIKLYSKAEAAFADMEQKGFVNCSVSYSTMINMYGKTGRHREAMMILAKMKKRGCKPNVWIYNSLLDIHRNPLNLRQVEKTWKEMERRGVLPDRVSYTSIISAYHKAKEYQRCVEYYNDFRKLKNGDGKIDRAMGGLMVGVFSKMNRGEELVKVLQEMKKAEAELDERLYWSALNALRDAGLEIHAKWLQDSFAII</sequence>
<comment type="caution">
    <text evidence="4">The sequence shown here is derived from an EMBL/GenBank/DDBJ whole genome shotgun (WGS) entry which is preliminary data.</text>
</comment>
<dbReference type="SUPFAM" id="SSF81901">
    <property type="entry name" value="HCP-like"/>
    <property type="match status" value="1"/>
</dbReference>